<reference evidence="2 3" key="2">
    <citation type="submission" date="2024-08" db="EMBL/GenBank/DDBJ databases">
        <title>Phylogenomic analyses of a clade within the roseobacter group suggest taxonomic reassignments of species of the genera Aestuariivita, Citreicella, Loktanella, Nautella, Pelagibaca, Ruegeria, Thalassobius, Thiobacimonas and Tropicibacter, and the proposal o.</title>
        <authorList>
            <person name="Jeon C.O."/>
        </authorList>
    </citation>
    <scope>NUCLEOTIDE SEQUENCE [LARGE SCALE GENOMIC DNA]</scope>
    <source>
        <strain evidence="2 3">SS1-5</strain>
    </source>
</reference>
<evidence type="ECO:0000313" key="2">
    <source>
        <dbReference type="EMBL" id="WZU68361.1"/>
    </source>
</evidence>
<proteinExistence type="predicted"/>
<organism evidence="2 3">
    <name type="scientific">Yoonia rhodophyticola</name>
    <dbReference type="NCBI Taxonomy" id="3137370"/>
    <lineage>
        <taxon>Bacteria</taxon>
        <taxon>Pseudomonadati</taxon>
        <taxon>Pseudomonadota</taxon>
        <taxon>Alphaproteobacteria</taxon>
        <taxon>Rhodobacterales</taxon>
        <taxon>Paracoccaceae</taxon>
        <taxon>Yoonia</taxon>
    </lineage>
</organism>
<evidence type="ECO:0000256" key="1">
    <source>
        <dbReference type="SAM" id="MobiDB-lite"/>
    </source>
</evidence>
<dbReference type="Proteomes" id="UP001470809">
    <property type="component" value="Chromosome"/>
</dbReference>
<feature type="region of interest" description="Disordered" evidence="1">
    <location>
        <begin position="1"/>
        <end position="44"/>
    </location>
</feature>
<name>A0AAN0MAZ4_9RHOB</name>
<accession>A0AAN0MAZ4</accession>
<keyword evidence="3" id="KW-1185">Reference proteome</keyword>
<dbReference type="RefSeq" id="WP_342077650.1">
    <property type="nucleotide sequence ID" value="NZ_CP151767.2"/>
</dbReference>
<dbReference type="EMBL" id="CP151767">
    <property type="protein sequence ID" value="WZU68361.1"/>
    <property type="molecule type" value="Genomic_DNA"/>
</dbReference>
<dbReference type="KEGG" id="yrh:AABB31_05445"/>
<gene>
    <name evidence="2" type="ORF">AABB31_05445</name>
</gene>
<feature type="compositionally biased region" description="Basic and acidic residues" evidence="1">
    <location>
        <begin position="14"/>
        <end position="26"/>
    </location>
</feature>
<reference evidence="3" key="1">
    <citation type="submission" date="2024-04" db="EMBL/GenBank/DDBJ databases">
        <title>Phylogenomic analyses of a clade within the roseobacter group suggest taxonomic reassignments of species of the genera Aestuariivita, Citreicella, Loktanella, Nautella, Pelagibaca, Ruegeria, Thalassobius, Thiobacimonas and Tropicibacter, and the proposal o.</title>
        <authorList>
            <person name="Jeon C.O."/>
        </authorList>
    </citation>
    <scope>NUCLEOTIDE SEQUENCE [LARGE SCALE GENOMIC DNA]</scope>
    <source>
        <strain evidence="3">SS1-5</strain>
    </source>
</reference>
<protein>
    <submittedName>
        <fullName evidence="2">Uncharacterized protein</fullName>
    </submittedName>
</protein>
<dbReference type="AlphaFoldDB" id="A0AAN0MAZ4"/>
<sequence>MWRVVGKNWVGAGKQRDHADLSKSDKQAVATTGPHSYANMGQAR</sequence>
<evidence type="ECO:0000313" key="3">
    <source>
        <dbReference type="Proteomes" id="UP001470809"/>
    </source>
</evidence>